<accession>A0A8S8ZMJ3</accession>
<feature type="compositionally biased region" description="Polar residues" evidence="1">
    <location>
        <begin position="496"/>
        <end position="507"/>
    </location>
</feature>
<proteinExistence type="predicted"/>
<feature type="compositionally biased region" description="Basic and acidic residues" evidence="1">
    <location>
        <begin position="523"/>
        <end position="539"/>
    </location>
</feature>
<dbReference type="VEuPathDB" id="FungiDB:SMAC_06818"/>
<feature type="signal peptide" evidence="3">
    <location>
        <begin position="1"/>
        <end position="15"/>
    </location>
</feature>
<evidence type="ECO:0000313" key="5">
    <source>
        <dbReference type="Proteomes" id="UP000433876"/>
    </source>
</evidence>
<feature type="region of interest" description="Disordered" evidence="1">
    <location>
        <begin position="378"/>
        <end position="406"/>
    </location>
</feature>
<keyword evidence="2" id="KW-1133">Transmembrane helix</keyword>
<name>A0A8S8ZMJ3_SORMA</name>
<feature type="compositionally biased region" description="Basic and acidic residues" evidence="1">
    <location>
        <begin position="580"/>
        <end position="603"/>
    </location>
</feature>
<evidence type="ECO:0000256" key="1">
    <source>
        <dbReference type="SAM" id="MobiDB-lite"/>
    </source>
</evidence>
<dbReference type="EMBL" id="NMPR01000106">
    <property type="protein sequence ID" value="KAA8630370.1"/>
    <property type="molecule type" value="Genomic_DNA"/>
</dbReference>
<comment type="caution">
    <text evidence="4">The sequence shown here is derived from an EMBL/GenBank/DDBJ whole genome shotgun (WGS) entry which is preliminary data.</text>
</comment>
<organism evidence="4 5">
    <name type="scientific">Sordaria macrospora</name>
    <dbReference type="NCBI Taxonomy" id="5147"/>
    <lineage>
        <taxon>Eukaryota</taxon>
        <taxon>Fungi</taxon>
        <taxon>Dikarya</taxon>
        <taxon>Ascomycota</taxon>
        <taxon>Pezizomycotina</taxon>
        <taxon>Sordariomycetes</taxon>
        <taxon>Sordariomycetidae</taxon>
        <taxon>Sordariales</taxon>
        <taxon>Sordariaceae</taxon>
        <taxon>Sordaria</taxon>
    </lineage>
</organism>
<dbReference type="AlphaFoldDB" id="A0A8S8ZMJ3"/>
<evidence type="ECO:0000256" key="3">
    <source>
        <dbReference type="SAM" id="SignalP"/>
    </source>
</evidence>
<sequence length="603" mass="64799">MLLTFTFALLPSTLALLPSTLALLPAASPIPPAPSTATATSTLPGNHHDAALKPRQTDWPAAFWPEDYPPDRWPGQDFGLGWGAVSRPCHAEQFYSCAGPYMRGDDGCRNAPAASNGRVTVGWSCFCEHAKEFFKCMSHAENDDPECWDDGYIGDTDGGHTTYYAGFQGCNDDRPQCCPWPISANSAQNAPPVTANIEIEPELEIEHKHGNDYPQPAHGHKTKLEHCPDDYYSISNGCCPVYVLLIRWSFSLRVPNMMNRGYYFFTSAIGGEIPCWSPLSSTASVPPLTRAAAADDPINTDGSNITGGVPLTNVEADAAPTSAINNMVFSRHYAVESAKSLSVGAYVGIAVGVSIAVSAAISFIVYLWLRKRGQKKANAKRARQQASNNDYPGIWDGPHGSDEPLFEGRELDTFKASTMDRMAAARTRNSPFDASQQARNFQPSSGFHNVGTYGHNSGMDNGFSPSFPQSVHIPPRVSSRSAAAAEYSSPPPISSTKTRISPINNDGNPWAGAVDYKGVASKEGLDSKGERIRSGKEDEALQNAGGASGSAASSSSHNGYRQQGRSHPAEIAGHTVVGRNGHESSDGLDEVEGHHEPPPEYRE</sequence>
<keyword evidence="2" id="KW-0472">Membrane</keyword>
<evidence type="ECO:0000256" key="2">
    <source>
        <dbReference type="SAM" id="Phobius"/>
    </source>
</evidence>
<keyword evidence="3" id="KW-0732">Signal</keyword>
<feature type="transmembrane region" description="Helical" evidence="2">
    <location>
        <begin position="345"/>
        <end position="369"/>
    </location>
</feature>
<feature type="compositionally biased region" description="Low complexity" evidence="1">
    <location>
        <begin position="474"/>
        <end position="488"/>
    </location>
</feature>
<gene>
    <name evidence="4" type="ORF">SMACR_06818</name>
</gene>
<feature type="chain" id="PRO_5035716528" evidence="3">
    <location>
        <begin position="16"/>
        <end position="603"/>
    </location>
</feature>
<feature type="compositionally biased region" description="Polar residues" evidence="1">
    <location>
        <begin position="427"/>
        <end position="447"/>
    </location>
</feature>
<feature type="region of interest" description="Disordered" evidence="1">
    <location>
        <begin position="426"/>
        <end position="507"/>
    </location>
</feature>
<feature type="compositionally biased region" description="Polar residues" evidence="1">
    <location>
        <begin position="454"/>
        <end position="469"/>
    </location>
</feature>
<keyword evidence="2" id="KW-0812">Transmembrane</keyword>
<protein>
    <submittedName>
        <fullName evidence="4">Uncharacterized protein</fullName>
    </submittedName>
</protein>
<reference evidence="4 5" key="1">
    <citation type="submission" date="2017-07" db="EMBL/GenBank/DDBJ databases">
        <title>Genome sequence of the Sordaria macrospora wild type strain R19027.</title>
        <authorList>
            <person name="Nowrousian M."/>
            <person name="Teichert I."/>
            <person name="Kueck U."/>
        </authorList>
    </citation>
    <scope>NUCLEOTIDE SEQUENCE [LARGE SCALE GENOMIC DNA]</scope>
    <source>
        <strain evidence="4 5">R19027</strain>
        <tissue evidence="4">Mycelium</tissue>
    </source>
</reference>
<feature type="region of interest" description="Disordered" evidence="1">
    <location>
        <begin position="521"/>
        <end position="603"/>
    </location>
</feature>
<evidence type="ECO:0000313" key="4">
    <source>
        <dbReference type="EMBL" id="KAA8630370.1"/>
    </source>
</evidence>
<dbReference type="Proteomes" id="UP000433876">
    <property type="component" value="Unassembled WGS sequence"/>
</dbReference>